<protein>
    <submittedName>
        <fullName evidence="2">Uncharacterized protein</fullName>
    </submittedName>
</protein>
<evidence type="ECO:0000313" key="3">
    <source>
        <dbReference type="Proteomes" id="UP000799437"/>
    </source>
</evidence>
<dbReference type="Proteomes" id="UP000799437">
    <property type="component" value="Unassembled WGS sequence"/>
</dbReference>
<evidence type="ECO:0000313" key="2">
    <source>
        <dbReference type="EMBL" id="KAF2758847.1"/>
    </source>
</evidence>
<dbReference type="RefSeq" id="XP_033601298.1">
    <property type="nucleotide sequence ID" value="XM_033745402.1"/>
</dbReference>
<proteinExistence type="predicted"/>
<gene>
    <name evidence="2" type="ORF">EJ05DRAFT_484948</name>
</gene>
<sequence>MATQDAGIPNFDEEGSSILANVTRAKLAGVESSESEPISTQQIVPRLKRESPDCDKVKPEPKCIRHIDFDVTKGKIVKLKVSHESLQKSQPNSLPKTTPKYAPLVPYEEFDQHIYYWSSYQHDHPVIAKFLAVSATEKIKHPPLPGKDVAIRSPAPQIYVHFLPHFFANGAHAVSLQKGLGMFTACSHLITPCSEYYSKWDWEEDMREFDHVYRKEDAHRGHKFIWEQLQQAWEAQIKGRPVKVGYKRHYNLEKKPHWRRKS</sequence>
<accession>A0A6A6WB65</accession>
<dbReference type="AlphaFoldDB" id="A0A6A6WB65"/>
<dbReference type="GeneID" id="54486456"/>
<feature type="compositionally biased region" description="Basic and acidic residues" evidence="1">
    <location>
        <begin position="47"/>
        <end position="57"/>
    </location>
</feature>
<evidence type="ECO:0000256" key="1">
    <source>
        <dbReference type="SAM" id="MobiDB-lite"/>
    </source>
</evidence>
<keyword evidence="3" id="KW-1185">Reference proteome</keyword>
<dbReference type="EMBL" id="ML996570">
    <property type="protein sequence ID" value="KAF2758847.1"/>
    <property type="molecule type" value="Genomic_DNA"/>
</dbReference>
<organism evidence="2 3">
    <name type="scientific">Pseudovirgaria hyperparasitica</name>
    <dbReference type="NCBI Taxonomy" id="470096"/>
    <lineage>
        <taxon>Eukaryota</taxon>
        <taxon>Fungi</taxon>
        <taxon>Dikarya</taxon>
        <taxon>Ascomycota</taxon>
        <taxon>Pezizomycotina</taxon>
        <taxon>Dothideomycetes</taxon>
        <taxon>Dothideomycetes incertae sedis</taxon>
        <taxon>Acrospermales</taxon>
        <taxon>Acrospermaceae</taxon>
        <taxon>Pseudovirgaria</taxon>
    </lineage>
</organism>
<feature type="region of interest" description="Disordered" evidence="1">
    <location>
        <begin position="29"/>
        <end position="57"/>
    </location>
</feature>
<name>A0A6A6WB65_9PEZI</name>
<reference evidence="2" key="1">
    <citation type="journal article" date="2020" name="Stud. Mycol.">
        <title>101 Dothideomycetes genomes: a test case for predicting lifestyles and emergence of pathogens.</title>
        <authorList>
            <person name="Haridas S."/>
            <person name="Albert R."/>
            <person name="Binder M."/>
            <person name="Bloem J."/>
            <person name="Labutti K."/>
            <person name="Salamov A."/>
            <person name="Andreopoulos B."/>
            <person name="Baker S."/>
            <person name="Barry K."/>
            <person name="Bills G."/>
            <person name="Bluhm B."/>
            <person name="Cannon C."/>
            <person name="Castanera R."/>
            <person name="Culley D."/>
            <person name="Daum C."/>
            <person name="Ezra D."/>
            <person name="Gonzalez J."/>
            <person name="Henrissat B."/>
            <person name="Kuo A."/>
            <person name="Liang C."/>
            <person name="Lipzen A."/>
            <person name="Lutzoni F."/>
            <person name="Magnuson J."/>
            <person name="Mondo S."/>
            <person name="Nolan M."/>
            <person name="Ohm R."/>
            <person name="Pangilinan J."/>
            <person name="Park H.-J."/>
            <person name="Ramirez L."/>
            <person name="Alfaro M."/>
            <person name="Sun H."/>
            <person name="Tritt A."/>
            <person name="Yoshinaga Y."/>
            <person name="Zwiers L.-H."/>
            <person name="Turgeon B."/>
            <person name="Goodwin S."/>
            <person name="Spatafora J."/>
            <person name="Crous P."/>
            <person name="Grigoriev I."/>
        </authorList>
    </citation>
    <scope>NUCLEOTIDE SEQUENCE</scope>
    <source>
        <strain evidence="2">CBS 121739</strain>
    </source>
</reference>